<feature type="compositionally biased region" description="Low complexity" evidence="1">
    <location>
        <begin position="64"/>
        <end position="74"/>
    </location>
</feature>
<comment type="caution">
    <text evidence="2">The sequence shown here is derived from an EMBL/GenBank/DDBJ whole genome shotgun (WGS) entry which is preliminary data.</text>
</comment>
<dbReference type="RefSeq" id="WP_245224350.1">
    <property type="nucleotide sequence ID" value="NZ_JAGGJU010000020.1"/>
</dbReference>
<feature type="compositionally biased region" description="Acidic residues" evidence="1">
    <location>
        <begin position="82"/>
        <end position="94"/>
    </location>
</feature>
<feature type="region of interest" description="Disordered" evidence="1">
    <location>
        <begin position="51"/>
        <end position="136"/>
    </location>
</feature>
<accession>A0ABS4E6K4</accession>
<evidence type="ECO:0000313" key="3">
    <source>
        <dbReference type="Proteomes" id="UP000759443"/>
    </source>
</evidence>
<name>A0ABS4E6K4_9HYPH</name>
<evidence type="ECO:0000313" key="2">
    <source>
        <dbReference type="EMBL" id="MBP1853576.1"/>
    </source>
</evidence>
<evidence type="ECO:0000256" key="1">
    <source>
        <dbReference type="SAM" id="MobiDB-lite"/>
    </source>
</evidence>
<keyword evidence="3" id="KW-1185">Reference proteome</keyword>
<gene>
    <name evidence="2" type="ORF">J2Z17_005038</name>
</gene>
<reference evidence="2 3" key="1">
    <citation type="submission" date="2021-03" db="EMBL/GenBank/DDBJ databases">
        <title>Genomic Encyclopedia of Type Strains, Phase IV (KMG-IV): sequencing the most valuable type-strain genomes for metagenomic binning, comparative biology and taxonomic classification.</title>
        <authorList>
            <person name="Goeker M."/>
        </authorList>
    </citation>
    <scope>NUCLEOTIDE SEQUENCE [LARGE SCALE GENOMIC DNA]</scope>
    <source>
        <strain evidence="2 3">DSM 21600</strain>
    </source>
</reference>
<organism evidence="2 3">
    <name type="scientific">Rhizobium halophytocola</name>
    <dbReference type="NCBI Taxonomy" id="735519"/>
    <lineage>
        <taxon>Bacteria</taxon>
        <taxon>Pseudomonadati</taxon>
        <taxon>Pseudomonadota</taxon>
        <taxon>Alphaproteobacteria</taxon>
        <taxon>Hyphomicrobiales</taxon>
        <taxon>Rhizobiaceae</taxon>
        <taxon>Rhizobium/Agrobacterium group</taxon>
        <taxon>Rhizobium</taxon>
    </lineage>
</organism>
<protein>
    <submittedName>
        <fullName evidence="2">Uncharacterized protein</fullName>
    </submittedName>
</protein>
<dbReference type="EMBL" id="JAGGJU010000020">
    <property type="protein sequence ID" value="MBP1853576.1"/>
    <property type="molecule type" value="Genomic_DNA"/>
</dbReference>
<sequence length="136" mass="14236">MKTHGFNRQQNRMDTGLETNANAGVARRLARMLAPLVVLSASVLVFPPSAGAVDAAPKTDCIVPTDPDQPADDQATGKDSGSAEDEQSLTETLDDCNGVLKPPVVGDHEMVEPAPDTGETPVIKPQDVPADPTPKP</sequence>
<proteinExistence type="predicted"/>
<dbReference type="Proteomes" id="UP000759443">
    <property type="component" value="Unassembled WGS sequence"/>
</dbReference>